<evidence type="ECO:0000256" key="9">
    <source>
        <dbReference type="ARBA" id="ARBA00049940"/>
    </source>
</evidence>
<dbReference type="InterPro" id="IPR003691">
    <property type="entry name" value="FluC"/>
</dbReference>
<dbReference type="Proteomes" id="UP001157137">
    <property type="component" value="Unassembled WGS sequence"/>
</dbReference>
<feature type="transmembrane region" description="Helical" evidence="10">
    <location>
        <begin position="6"/>
        <end position="23"/>
    </location>
</feature>
<keyword evidence="10" id="KW-0479">Metal-binding</keyword>
<sequence length="119" mass="12665">MIGTTLWLTTCGSAFGALARYEVGRLVGGYARSAFPWGTWLINMLGTALFGIFAGLFAVTAPSLFIVLGAGFCGGFTTFSALSVDTIALFRTNRMLSLVYLVSSLGLGLVVAWLVQLWL</sequence>
<keyword evidence="13" id="KW-1185">Reference proteome</keyword>
<comment type="catalytic activity">
    <reaction evidence="8">
        <text>fluoride(in) = fluoride(out)</text>
        <dbReference type="Rhea" id="RHEA:76159"/>
        <dbReference type="ChEBI" id="CHEBI:17051"/>
    </reaction>
    <physiologicalReaction direction="left-to-right" evidence="8">
        <dbReference type="Rhea" id="RHEA:76160"/>
    </physiologicalReaction>
</comment>
<dbReference type="GO" id="GO:0140114">
    <property type="term" value="P:cellular detoxification of fluoride"/>
    <property type="evidence" value="ECO:0007669"/>
    <property type="project" value="UniProtKB-UniRule"/>
</dbReference>
<dbReference type="STRING" id="89784.SAMN04489725_11355"/>
<organism evidence="12 13">
    <name type="scientific">Alicyclobacillus hesperidum</name>
    <dbReference type="NCBI Taxonomy" id="89784"/>
    <lineage>
        <taxon>Bacteria</taxon>
        <taxon>Bacillati</taxon>
        <taxon>Bacillota</taxon>
        <taxon>Bacilli</taxon>
        <taxon>Bacillales</taxon>
        <taxon>Alicyclobacillaceae</taxon>
        <taxon>Alicyclobacillus</taxon>
    </lineage>
</organism>
<proteinExistence type="inferred from homology"/>
<keyword evidence="10" id="KW-0813">Transport</keyword>
<evidence type="ECO:0000256" key="2">
    <source>
        <dbReference type="ARBA" id="ARBA00022475"/>
    </source>
</evidence>
<dbReference type="GO" id="GO:0046872">
    <property type="term" value="F:metal ion binding"/>
    <property type="evidence" value="ECO:0007669"/>
    <property type="project" value="UniProtKB-KW"/>
</dbReference>
<evidence type="ECO:0000256" key="6">
    <source>
        <dbReference type="ARBA" id="ARBA00023303"/>
    </source>
</evidence>
<evidence type="ECO:0000256" key="4">
    <source>
        <dbReference type="ARBA" id="ARBA00022989"/>
    </source>
</evidence>
<keyword evidence="6 10" id="KW-0407">Ion channel</keyword>
<dbReference type="GO" id="GO:0005886">
    <property type="term" value="C:plasma membrane"/>
    <property type="evidence" value="ECO:0007669"/>
    <property type="project" value="UniProtKB-SubCell"/>
</dbReference>
<reference evidence="12" key="2">
    <citation type="submission" date="2016-10" db="EMBL/GenBank/DDBJ databases">
        <authorList>
            <person name="de Groot N.N."/>
        </authorList>
    </citation>
    <scope>NUCLEOTIDE SEQUENCE [LARGE SCALE GENOMIC DNA]</scope>
    <source>
        <strain evidence="12">DSM 12489</strain>
    </source>
</reference>
<dbReference type="PANTHER" id="PTHR28259:SF1">
    <property type="entry name" value="FLUORIDE EXPORT PROTEIN 1-RELATED"/>
    <property type="match status" value="1"/>
</dbReference>
<evidence type="ECO:0000313" key="13">
    <source>
        <dbReference type="Proteomes" id="UP000182589"/>
    </source>
</evidence>
<feature type="binding site" evidence="10">
    <location>
        <position position="74"/>
    </location>
    <ligand>
        <name>Na(+)</name>
        <dbReference type="ChEBI" id="CHEBI:29101"/>
        <note>structural</note>
    </ligand>
</feature>
<keyword evidence="10" id="KW-0915">Sodium</keyword>
<evidence type="ECO:0000256" key="1">
    <source>
        <dbReference type="ARBA" id="ARBA00004651"/>
    </source>
</evidence>
<reference evidence="11" key="3">
    <citation type="submission" date="2023-02" db="EMBL/GenBank/DDBJ databases">
        <title>Proposal of a novel subspecies: Alicyclobacillus hesperidum subspecies aegle.</title>
        <authorList>
            <person name="Goto K."/>
            <person name="Fujii T."/>
            <person name="Yasui K."/>
            <person name="Mochida K."/>
            <person name="Kato-Tanaka Y."/>
            <person name="Morohoshi S."/>
            <person name="An S.Y."/>
            <person name="Kasai H."/>
            <person name="Yokota A."/>
        </authorList>
    </citation>
    <scope>NUCLEOTIDE SEQUENCE</scope>
    <source>
        <strain evidence="11">DSM 12766</strain>
    </source>
</reference>
<reference evidence="13" key="1">
    <citation type="submission" date="2016-10" db="EMBL/GenBank/DDBJ databases">
        <authorList>
            <person name="Varghese N."/>
        </authorList>
    </citation>
    <scope>NUCLEOTIDE SEQUENCE [LARGE SCALE GENOMIC DNA]</scope>
    <source>
        <strain evidence="13">DSM 12489</strain>
    </source>
</reference>
<evidence type="ECO:0000313" key="11">
    <source>
        <dbReference type="EMBL" id="GLV14819.1"/>
    </source>
</evidence>
<dbReference type="RefSeq" id="WP_100218609.1">
    <property type="nucleotide sequence ID" value="NZ_BSRA01000017.1"/>
</dbReference>
<evidence type="ECO:0000256" key="3">
    <source>
        <dbReference type="ARBA" id="ARBA00022692"/>
    </source>
</evidence>
<comment type="subcellular location">
    <subcellularLocation>
        <location evidence="1 10">Cell membrane</location>
        <topology evidence="1 10">Multi-pass membrane protein</topology>
    </subcellularLocation>
</comment>
<feature type="transmembrane region" description="Helical" evidence="10">
    <location>
        <begin position="64"/>
        <end position="84"/>
    </location>
</feature>
<dbReference type="Proteomes" id="UP000182589">
    <property type="component" value="Unassembled WGS sequence"/>
</dbReference>
<evidence type="ECO:0000256" key="8">
    <source>
        <dbReference type="ARBA" id="ARBA00035585"/>
    </source>
</evidence>
<dbReference type="AlphaFoldDB" id="A0A1H2W3C6"/>
<comment type="similarity">
    <text evidence="7 10">Belongs to the fluoride channel Fluc/FEX (TC 1.A.43) family.</text>
</comment>
<gene>
    <name evidence="10" type="primary">fluC</name>
    <name evidence="10" type="synonym">crcB</name>
    <name evidence="11" type="ORF">Heshes_25030</name>
    <name evidence="12" type="ORF">SAMN04489725_11355</name>
</gene>
<keyword evidence="3 10" id="KW-0812">Transmembrane</keyword>
<name>A0A1H2W3C6_9BACL</name>
<keyword evidence="2 10" id="KW-1003">Cell membrane</keyword>
<keyword evidence="4 10" id="KW-1133">Transmembrane helix</keyword>
<evidence type="ECO:0000256" key="10">
    <source>
        <dbReference type="HAMAP-Rule" id="MF_00454"/>
    </source>
</evidence>
<evidence type="ECO:0000313" key="12">
    <source>
        <dbReference type="EMBL" id="SDW75132.1"/>
    </source>
</evidence>
<accession>A0A1H2W3C6</accession>
<evidence type="ECO:0000256" key="7">
    <source>
        <dbReference type="ARBA" id="ARBA00035120"/>
    </source>
</evidence>
<comment type="activity regulation">
    <text evidence="10">Na(+) is not transported, but it plays an essential structural role and its presence is essential for fluoride channel function.</text>
</comment>
<keyword evidence="10" id="KW-0406">Ion transport</keyword>
<dbReference type="Pfam" id="PF02537">
    <property type="entry name" value="CRCB"/>
    <property type="match status" value="1"/>
</dbReference>
<feature type="binding site" evidence="10">
    <location>
        <position position="77"/>
    </location>
    <ligand>
        <name>Na(+)</name>
        <dbReference type="ChEBI" id="CHEBI:29101"/>
        <note>structural</note>
    </ligand>
</feature>
<evidence type="ECO:0000256" key="5">
    <source>
        <dbReference type="ARBA" id="ARBA00023136"/>
    </source>
</evidence>
<feature type="transmembrane region" description="Helical" evidence="10">
    <location>
        <begin position="96"/>
        <end position="118"/>
    </location>
</feature>
<dbReference type="GO" id="GO:0062054">
    <property type="term" value="F:fluoride channel activity"/>
    <property type="evidence" value="ECO:0007669"/>
    <property type="project" value="UniProtKB-UniRule"/>
</dbReference>
<dbReference type="HAMAP" id="MF_00454">
    <property type="entry name" value="FluC"/>
    <property type="match status" value="1"/>
</dbReference>
<comment type="function">
    <text evidence="9 10">Fluoride-specific ion channel. Important for reducing fluoride concentration in the cell, thus reducing its toxicity.</text>
</comment>
<keyword evidence="5 10" id="KW-0472">Membrane</keyword>
<protein>
    <recommendedName>
        <fullName evidence="10">Fluoride-specific ion channel FluC</fullName>
    </recommendedName>
</protein>
<dbReference type="PANTHER" id="PTHR28259">
    <property type="entry name" value="FLUORIDE EXPORT PROTEIN 1-RELATED"/>
    <property type="match status" value="1"/>
</dbReference>
<dbReference type="EMBL" id="FNOJ01000013">
    <property type="protein sequence ID" value="SDW75132.1"/>
    <property type="molecule type" value="Genomic_DNA"/>
</dbReference>
<dbReference type="EMBL" id="BSRA01000017">
    <property type="protein sequence ID" value="GLV14819.1"/>
    <property type="molecule type" value="Genomic_DNA"/>
</dbReference>
<feature type="transmembrane region" description="Helical" evidence="10">
    <location>
        <begin position="35"/>
        <end position="58"/>
    </location>
</feature>